<evidence type="ECO:0000313" key="1">
    <source>
        <dbReference type="EMBL" id="CAE6752985.1"/>
    </source>
</evidence>
<dbReference type="Proteomes" id="UP000673821">
    <property type="component" value="Unassembled WGS sequence"/>
</dbReference>
<accession>A0ABN7LKD4</accession>
<dbReference type="EMBL" id="CAJNBH010000008">
    <property type="protein sequence ID" value="CAE6752985.1"/>
    <property type="molecule type" value="Genomic_DNA"/>
</dbReference>
<keyword evidence="2" id="KW-1185">Reference proteome</keyword>
<protein>
    <submittedName>
        <fullName evidence="1">Uncharacterized protein</fullName>
    </submittedName>
</protein>
<evidence type="ECO:0000313" key="2">
    <source>
        <dbReference type="Proteomes" id="UP000673821"/>
    </source>
</evidence>
<sequence>MSPLFGIYDLRLDETHQDVTECGRLSVIVGVALTLTYANLDWEERRHCAQTNFRSSCSGATV</sequence>
<name>A0ABN7LKD4_9BURK</name>
<proteinExistence type="predicted"/>
<organism evidence="1 2">
    <name type="scientific">Paraburkholderia nemoris</name>
    <dbReference type="NCBI Taxonomy" id="2793076"/>
    <lineage>
        <taxon>Bacteria</taxon>
        <taxon>Pseudomonadati</taxon>
        <taxon>Pseudomonadota</taxon>
        <taxon>Betaproteobacteria</taxon>
        <taxon>Burkholderiales</taxon>
        <taxon>Burkholderiaceae</taxon>
        <taxon>Paraburkholderia</taxon>
    </lineage>
</organism>
<comment type="caution">
    <text evidence="1">The sequence shown here is derived from an EMBL/GenBank/DDBJ whole genome shotgun (WGS) entry which is preliminary data.</text>
</comment>
<gene>
    <name evidence="1" type="ORF">R69776_03014</name>
</gene>
<reference evidence="1 2" key="1">
    <citation type="submission" date="2021-02" db="EMBL/GenBank/DDBJ databases">
        <authorList>
            <person name="Vanwijnsberghe S."/>
        </authorList>
    </citation>
    <scope>NUCLEOTIDE SEQUENCE [LARGE SCALE GENOMIC DNA]</scope>
    <source>
        <strain evidence="1 2">R-69776</strain>
    </source>
</reference>